<dbReference type="EMBL" id="CP029425">
    <property type="protein sequence ID" value="AWL96882.1"/>
    <property type="molecule type" value="Genomic_DNA"/>
</dbReference>
<dbReference type="AlphaFoldDB" id="A0A2U8PGH3"/>
<dbReference type="Pfam" id="PF09339">
    <property type="entry name" value="HTH_IclR"/>
    <property type="match status" value="1"/>
</dbReference>
<name>A0A2U8PGH3_9BRAD</name>
<dbReference type="Gene3D" id="3.30.450.40">
    <property type="match status" value="1"/>
</dbReference>
<feature type="domain" description="HTH iclR-type" evidence="5">
    <location>
        <begin position="11"/>
        <end position="73"/>
    </location>
</feature>
<dbReference type="InterPro" id="IPR050707">
    <property type="entry name" value="HTH_MetabolicPath_Reg"/>
</dbReference>
<dbReference type="SMART" id="SM00346">
    <property type="entry name" value="HTH_ICLR"/>
    <property type="match status" value="1"/>
</dbReference>
<feature type="compositionally biased region" description="Basic and acidic residues" evidence="4">
    <location>
        <begin position="272"/>
        <end position="283"/>
    </location>
</feature>
<sequence>MTSADGGRQSVKSLFKMLEVLEAFSSSDPELSVVEIARRTSLPRTTVHRIVDSLRSVGFLEQDASRDRYRLGLKLFELGGNALMNLPLYREAPPFVDTLAKLSGEDVHLCIFDGAQMVFVNRRNQVARPHNTVITMEASPCHSTGVGKAALAFQGEAVIERVIRAGLARFTPNTIVEPKRLKAELAAIRARGYSIDDCEHEPELRCVGAPIRNSAGRVFAAISASGPSRRVTPERVPELARAVMTHAELLSIRLGYEPSSQKPGAGFSGKHAGLDDEARHPSSETKTPAEWTIKS</sequence>
<dbReference type="Gene3D" id="1.10.10.10">
    <property type="entry name" value="Winged helix-like DNA-binding domain superfamily/Winged helix DNA-binding domain"/>
    <property type="match status" value="1"/>
</dbReference>
<dbReference type="SUPFAM" id="SSF55781">
    <property type="entry name" value="GAF domain-like"/>
    <property type="match status" value="1"/>
</dbReference>
<dbReference type="GO" id="GO:0003700">
    <property type="term" value="F:DNA-binding transcription factor activity"/>
    <property type="evidence" value="ECO:0007669"/>
    <property type="project" value="TreeGrafter"/>
</dbReference>
<dbReference type="FunFam" id="1.10.10.10:FF:000056">
    <property type="entry name" value="IclR family transcriptional regulator"/>
    <property type="match status" value="1"/>
</dbReference>
<dbReference type="SUPFAM" id="SSF46785">
    <property type="entry name" value="Winged helix' DNA-binding domain"/>
    <property type="match status" value="1"/>
</dbReference>
<evidence type="ECO:0000259" key="6">
    <source>
        <dbReference type="PROSITE" id="PS51078"/>
    </source>
</evidence>
<dbReference type="PROSITE" id="PS51078">
    <property type="entry name" value="ICLR_ED"/>
    <property type="match status" value="1"/>
</dbReference>
<dbReference type="GO" id="GO:0045892">
    <property type="term" value="P:negative regulation of DNA-templated transcription"/>
    <property type="evidence" value="ECO:0007669"/>
    <property type="project" value="TreeGrafter"/>
</dbReference>
<dbReference type="PANTHER" id="PTHR30136:SF35">
    <property type="entry name" value="HTH-TYPE TRANSCRIPTIONAL REGULATOR RV1719"/>
    <property type="match status" value="1"/>
</dbReference>
<feature type="region of interest" description="Disordered" evidence="4">
    <location>
        <begin position="258"/>
        <end position="295"/>
    </location>
</feature>
<dbReference type="InterPro" id="IPR005471">
    <property type="entry name" value="Tscrpt_reg_IclR_N"/>
</dbReference>
<dbReference type="Proteomes" id="UP000215703">
    <property type="component" value="Chromosome"/>
</dbReference>
<dbReference type="KEGG" id="bot:CIT37_35725"/>
<evidence type="ECO:0000256" key="3">
    <source>
        <dbReference type="ARBA" id="ARBA00023163"/>
    </source>
</evidence>
<dbReference type="PROSITE" id="PS51077">
    <property type="entry name" value="HTH_ICLR"/>
    <property type="match status" value="1"/>
</dbReference>
<evidence type="ECO:0000256" key="1">
    <source>
        <dbReference type="ARBA" id="ARBA00023015"/>
    </source>
</evidence>
<keyword evidence="1" id="KW-0805">Transcription regulation</keyword>
<dbReference type="RefSeq" id="WP_095425775.1">
    <property type="nucleotide sequence ID" value="NZ_CP029425.2"/>
</dbReference>
<keyword evidence="2" id="KW-0238">DNA-binding</keyword>
<accession>A0A2U8PGH3</accession>
<dbReference type="GO" id="GO:0003677">
    <property type="term" value="F:DNA binding"/>
    <property type="evidence" value="ECO:0007669"/>
    <property type="project" value="UniProtKB-KW"/>
</dbReference>
<protein>
    <submittedName>
        <fullName evidence="7">IclR family transcriptional regulator</fullName>
    </submittedName>
</protein>
<gene>
    <name evidence="7" type="ORF">CIT37_35725</name>
</gene>
<evidence type="ECO:0000313" key="8">
    <source>
        <dbReference type="Proteomes" id="UP000215703"/>
    </source>
</evidence>
<proteinExistence type="predicted"/>
<dbReference type="GeneID" id="92968017"/>
<evidence type="ECO:0000256" key="2">
    <source>
        <dbReference type="ARBA" id="ARBA00023125"/>
    </source>
</evidence>
<reference evidence="7 8" key="2">
    <citation type="journal article" date="2017" name="Syst. Appl. Microbiol.">
        <title>Soybeans inoculated with root zone soils of Canadian native legumes harbour diverse and novel Bradyrhizobium spp. that possess agricultural potential.</title>
        <authorList>
            <person name="Bromfield E.S.P."/>
            <person name="Cloutier S."/>
            <person name="Tambong J.T."/>
            <person name="Tran Thi T.V."/>
        </authorList>
    </citation>
    <scope>NUCLEOTIDE SEQUENCE [LARGE SCALE GENOMIC DNA]</scope>
    <source>
        <strain evidence="7 8">OO99</strain>
    </source>
</reference>
<dbReference type="PANTHER" id="PTHR30136">
    <property type="entry name" value="HELIX-TURN-HELIX TRANSCRIPTIONAL REGULATOR, ICLR FAMILY"/>
    <property type="match status" value="1"/>
</dbReference>
<evidence type="ECO:0000256" key="4">
    <source>
        <dbReference type="SAM" id="MobiDB-lite"/>
    </source>
</evidence>
<evidence type="ECO:0000259" key="5">
    <source>
        <dbReference type="PROSITE" id="PS51077"/>
    </source>
</evidence>
<organism evidence="7 8">
    <name type="scientific">Bradyrhizobium ottawaense</name>
    <dbReference type="NCBI Taxonomy" id="931866"/>
    <lineage>
        <taxon>Bacteria</taxon>
        <taxon>Pseudomonadati</taxon>
        <taxon>Pseudomonadota</taxon>
        <taxon>Alphaproteobacteria</taxon>
        <taxon>Hyphomicrobiales</taxon>
        <taxon>Nitrobacteraceae</taxon>
        <taxon>Bradyrhizobium</taxon>
    </lineage>
</organism>
<keyword evidence="3" id="KW-0804">Transcription</keyword>
<dbReference type="InterPro" id="IPR014757">
    <property type="entry name" value="Tscrpt_reg_IclR_C"/>
</dbReference>
<feature type="domain" description="IclR-ED" evidence="6">
    <location>
        <begin position="74"/>
        <end position="256"/>
    </location>
</feature>
<reference evidence="7 8" key="1">
    <citation type="journal article" date="2014" name="Int. J. Syst. Evol. Microbiol.">
        <title>Bradyrhizobium ottawaense sp. nov., a symbiotic nitrogen fixing bacterium from root nodules of soybeans in Canada.</title>
        <authorList>
            <person name="Yu X."/>
            <person name="Cloutier S."/>
            <person name="Tambong J.T."/>
            <person name="Bromfield E.S."/>
        </authorList>
    </citation>
    <scope>NUCLEOTIDE SEQUENCE [LARGE SCALE GENOMIC DNA]</scope>
    <source>
        <strain evidence="7 8">OO99</strain>
    </source>
</reference>
<dbReference type="InterPro" id="IPR036388">
    <property type="entry name" value="WH-like_DNA-bd_sf"/>
</dbReference>
<dbReference type="InterPro" id="IPR029016">
    <property type="entry name" value="GAF-like_dom_sf"/>
</dbReference>
<dbReference type="InterPro" id="IPR036390">
    <property type="entry name" value="WH_DNA-bd_sf"/>
</dbReference>
<evidence type="ECO:0000313" key="7">
    <source>
        <dbReference type="EMBL" id="AWL96882.1"/>
    </source>
</evidence>
<dbReference type="Pfam" id="PF01614">
    <property type="entry name" value="IclR_C"/>
    <property type="match status" value="1"/>
</dbReference>